<gene>
    <name evidence="2" type="ORF">M153_11326000722</name>
</gene>
<evidence type="ECO:0000259" key="1">
    <source>
        <dbReference type="Pfam" id="PF01331"/>
    </source>
</evidence>
<feature type="non-terminal residue" evidence="2">
    <location>
        <position position="240"/>
    </location>
</feature>
<dbReference type="InterPro" id="IPR051029">
    <property type="entry name" value="mRNA_Capping_Enz/RNA_Phosphat"/>
</dbReference>
<keyword evidence="2" id="KW-0808">Transferase</keyword>
<dbReference type="GO" id="GO:0004484">
    <property type="term" value="F:mRNA guanylyltransferase activity"/>
    <property type="evidence" value="ECO:0007669"/>
    <property type="project" value="InterPro"/>
</dbReference>
<dbReference type="EMBL" id="LGUB01001181">
    <property type="protein sequence ID" value="KRH92131.1"/>
    <property type="molecule type" value="Genomic_DNA"/>
</dbReference>
<comment type="caution">
    <text evidence="2">The sequence shown here is derived from an EMBL/GenBank/DDBJ whole genome shotgun (WGS) entry which is preliminary data.</text>
</comment>
<dbReference type="Pfam" id="PF01331">
    <property type="entry name" value="mRNA_cap_enzyme"/>
    <property type="match status" value="1"/>
</dbReference>
<dbReference type="GO" id="GO:0005524">
    <property type="term" value="F:ATP binding"/>
    <property type="evidence" value="ECO:0007669"/>
    <property type="project" value="InterPro"/>
</dbReference>
<evidence type="ECO:0000313" key="2">
    <source>
        <dbReference type="EMBL" id="KRH92131.1"/>
    </source>
</evidence>
<dbReference type="CDD" id="cd07895">
    <property type="entry name" value="Adenylation_mRNA_capping"/>
    <property type="match status" value="1"/>
</dbReference>
<dbReference type="AlphaFoldDB" id="A0A0R0LRI4"/>
<evidence type="ECO:0000313" key="3">
    <source>
        <dbReference type="Proteomes" id="UP000051530"/>
    </source>
</evidence>
<sequence length="240" mass="28506">MTTYDLDKIGVPIPENEKARFLQSMNEKINNPKGVFPGFHAVTLLKRHLLDLIEFDYFACEKSDGTRSLLYIKNYENNSYHFLIDRKMEVFQIFNVKKFNLKSEYLFDGEFLITKDKNPIFTIFDTIMYDNYMVINLSLLERLDLAYKSTKILSQLYNFKITTKKMYKSYGFAEAYNERESLAHECDGLVFTKVYEPYMYGTCPTLYKWKPPYLNTVDFLMKYIGNGTYELFCLGKRIEY</sequence>
<accession>A0A0R0LRI4</accession>
<name>A0A0R0LRI4_9MICR</name>
<protein>
    <submittedName>
        <fullName evidence="2">mRNA capping enzyme, guanylyltransferase (Alpha) subunit</fullName>
    </submittedName>
</protein>
<proteinExistence type="predicted"/>
<dbReference type="GO" id="GO:0006370">
    <property type="term" value="P:7-methylguanosine mRNA capping"/>
    <property type="evidence" value="ECO:0007669"/>
    <property type="project" value="InterPro"/>
</dbReference>
<keyword evidence="3" id="KW-1185">Reference proteome</keyword>
<reference evidence="2 3" key="1">
    <citation type="submission" date="2015-07" db="EMBL/GenBank/DDBJ databases">
        <title>The genome of Pseudoloma neurophilia, a relevant intracellular parasite of the zebrafish.</title>
        <authorList>
            <person name="Ndikumana S."/>
            <person name="Pelin A."/>
            <person name="Sanders J."/>
            <person name="Corradi N."/>
        </authorList>
    </citation>
    <scope>NUCLEOTIDE SEQUENCE [LARGE SCALE GENOMIC DNA]</scope>
    <source>
        <strain evidence="2 3">MK1</strain>
    </source>
</reference>
<keyword evidence="2" id="KW-0548">Nucleotidyltransferase</keyword>
<dbReference type="Proteomes" id="UP000051530">
    <property type="component" value="Unassembled WGS sequence"/>
</dbReference>
<dbReference type="InterPro" id="IPR001339">
    <property type="entry name" value="mRNA_cap_enzyme_adenylation"/>
</dbReference>
<dbReference type="VEuPathDB" id="MicrosporidiaDB:M153_11326000722"/>
<organism evidence="2 3">
    <name type="scientific">Pseudoloma neurophilia</name>
    <dbReference type="NCBI Taxonomy" id="146866"/>
    <lineage>
        <taxon>Eukaryota</taxon>
        <taxon>Fungi</taxon>
        <taxon>Fungi incertae sedis</taxon>
        <taxon>Microsporidia</taxon>
        <taxon>Pseudoloma</taxon>
    </lineage>
</organism>
<dbReference type="PANTHER" id="PTHR10367:SF25">
    <property type="entry name" value="DUAL SPECIFICITY PHOSPHATASE CATALYTIC DOMAIN PROTEIN (AFU_ORTHOLOGUE AFUA_1G03540)"/>
    <property type="match status" value="1"/>
</dbReference>
<feature type="domain" description="mRNA capping enzyme adenylation" evidence="1">
    <location>
        <begin position="42"/>
        <end position="210"/>
    </location>
</feature>
<dbReference type="OrthoDB" id="200924at2759"/>
<dbReference type="PANTHER" id="PTHR10367">
    <property type="entry name" value="MRNA-CAPPING ENZYME"/>
    <property type="match status" value="1"/>
</dbReference>
<dbReference type="SUPFAM" id="SSF56091">
    <property type="entry name" value="DNA ligase/mRNA capping enzyme, catalytic domain"/>
    <property type="match status" value="1"/>
</dbReference>
<dbReference type="Gene3D" id="3.30.470.30">
    <property type="entry name" value="DNA ligase/mRNA capping enzyme"/>
    <property type="match status" value="1"/>
</dbReference>